<reference evidence="8" key="1">
    <citation type="submission" date="2016-10" db="EMBL/GenBank/DDBJ databases">
        <title>Sequence of Gallionella enrichment culture.</title>
        <authorList>
            <person name="Poehlein A."/>
            <person name="Muehling M."/>
            <person name="Daniel R."/>
        </authorList>
    </citation>
    <scope>NUCLEOTIDE SEQUENCE</scope>
</reference>
<feature type="transmembrane region" description="Helical" evidence="6">
    <location>
        <begin position="359"/>
        <end position="382"/>
    </location>
</feature>
<feature type="transmembrane region" description="Helical" evidence="6">
    <location>
        <begin position="689"/>
        <end position="711"/>
    </location>
</feature>
<protein>
    <submittedName>
        <fullName evidence="8">Membrane protein YdfJ</fullName>
    </submittedName>
</protein>
<dbReference type="InterPro" id="IPR050545">
    <property type="entry name" value="Mycobact_MmpL"/>
</dbReference>
<feature type="domain" description="SSD" evidence="7">
    <location>
        <begin position="244"/>
        <end position="384"/>
    </location>
</feature>
<evidence type="ECO:0000256" key="1">
    <source>
        <dbReference type="ARBA" id="ARBA00004651"/>
    </source>
</evidence>
<dbReference type="AlphaFoldDB" id="A0A1J5QH93"/>
<dbReference type="EMBL" id="MLJW01001231">
    <property type="protein sequence ID" value="OIQ79343.1"/>
    <property type="molecule type" value="Genomic_DNA"/>
</dbReference>
<proteinExistence type="predicted"/>
<dbReference type="Gene3D" id="1.20.1640.10">
    <property type="entry name" value="Multidrug efflux transporter AcrB transmembrane domain"/>
    <property type="match status" value="2"/>
</dbReference>
<feature type="transmembrane region" description="Helical" evidence="6">
    <location>
        <begin position="334"/>
        <end position="353"/>
    </location>
</feature>
<dbReference type="GO" id="GO:0005886">
    <property type="term" value="C:plasma membrane"/>
    <property type="evidence" value="ECO:0007669"/>
    <property type="project" value="UniProtKB-SubCell"/>
</dbReference>
<feature type="transmembrane region" description="Helical" evidence="6">
    <location>
        <begin position="641"/>
        <end position="662"/>
    </location>
</feature>
<organism evidence="8">
    <name type="scientific">mine drainage metagenome</name>
    <dbReference type="NCBI Taxonomy" id="410659"/>
    <lineage>
        <taxon>unclassified sequences</taxon>
        <taxon>metagenomes</taxon>
        <taxon>ecological metagenomes</taxon>
    </lineage>
</organism>
<dbReference type="InterPro" id="IPR004869">
    <property type="entry name" value="MMPL_dom"/>
</dbReference>
<keyword evidence="5 6" id="KW-0472">Membrane</keyword>
<dbReference type="PANTHER" id="PTHR33406">
    <property type="entry name" value="MEMBRANE PROTEIN MJ1562-RELATED"/>
    <property type="match status" value="1"/>
</dbReference>
<evidence type="ECO:0000313" key="8">
    <source>
        <dbReference type="EMBL" id="OIQ79343.1"/>
    </source>
</evidence>
<evidence type="ECO:0000256" key="4">
    <source>
        <dbReference type="ARBA" id="ARBA00022989"/>
    </source>
</evidence>
<comment type="subcellular location">
    <subcellularLocation>
        <location evidence="1">Cell membrane</location>
        <topology evidence="1">Multi-pass membrane protein</topology>
    </subcellularLocation>
</comment>
<dbReference type="Pfam" id="PF03176">
    <property type="entry name" value="MMPL"/>
    <property type="match status" value="2"/>
</dbReference>
<feature type="transmembrane region" description="Helical" evidence="6">
    <location>
        <begin position="430"/>
        <end position="449"/>
    </location>
</feature>
<evidence type="ECO:0000256" key="3">
    <source>
        <dbReference type="ARBA" id="ARBA00022692"/>
    </source>
</evidence>
<feature type="transmembrane region" description="Helical" evidence="6">
    <location>
        <begin position="574"/>
        <end position="591"/>
    </location>
</feature>
<feature type="transmembrane region" description="Helical" evidence="6">
    <location>
        <begin position="603"/>
        <end position="621"/>
    </location>
</feature>
<gene>
    <name evidence="8" type="primary">ydfJ_2</name>
    <name evidence="8" type="ORF">GALL_389170</name>
</gene>
<evidence type="ECO:0000259" key="7">
    <source>
        <dbReference type="PROSITE" id="PS50156"/>
    </source>
</evidence>
<feature type="transmembrane region" description="Helical" evidence="6">
    <location>
        <begin position="271"/>
        <end position="291"/>
    </location>
</feature>
<dbReference type="InterPro" id="IPR000731">
    <property type="entry name" value="SSD"/>
</dbReference>
<keyword evidence="4 6" id="KW-1133">Transmembrane helix</keyword>
<dbReference type="PROSITE" id="PS50156">
    <property type="entry name" value="SSD"/>
    <property type="match status" value="1"/>
</dbReference>
<dbReference type="SUPFAM" id="SSF82866">
    <property type="entry name" value="Multidrug efflux transporter AcrB transmembrane domain"/>
    <property type="match status" value="2"/>
</dbReference>
<keyword evidence="3 6" id="KW-0812">Transmembrane</keyword>
<sequence length="764" mass="80005">MSLRTGAAWKPWPQPAMLTSVFASLGRRVARHPRWFVLAWVIITVLGFALASFGVQGQSLFERLSTGAPGVPGSESQTAQDILTRTSTSGSSLSLLVRGLDPTSSGVATAMATMNTELAAIPGVTSVFDPYVVPGGVTNAAAAPLLGRSGDGFLVVVDLDPALSKDANTAALDQVAARLAQVTRELSATAPHVTGIVGGSSLITAAITHQVEDDLRTGEAIALPVALVIMVLVFGGFLAASMPMVGAIASIAGGLGSLLFYSYLISMDASVVNVVTILGLGLSIDYGLLIVSRFREELHKLLDADTGRRPRRHRGDGAVTEAVVRTMSTAGRTVAFSAVTVGVSIAGLMVFRPDLLRTFGAAGVTVIVIAVATALTLVPALLTMTGRRLAKPGLISRIPGLRTALARTADVQSEEGMFSALATRVQRRPWWVLGGVLVVLAVLALPLGSMQLRNSMTELLPAGSTQRSYLSALADQYPSSSSPTVVIVAQTSLAEAQTWSTTLTSVPHVTSVDAPAAQGGYVVIGVRADTTDPGGAVARDVVRALRALPHPFPTWVTGQAAVQIDFTHALVDRAPWAIGIVVLATFVLLFLMTGSVVIPLKALLANAISLSAALGVLVWVFQDGHLSGVLDFISTGGVETYVLALVIAFAFGLAMDYEVFLLSRIKELHDAGVPDDVAVRLGLQRSGRIITSAAAIIIVVFAGFVAGKMLVIKEVGFALAVAVLIDASLVRLLLVPATMTLLGKWNWWSPKFLTRIYDKLAITH</sequence>
<evidence type="ECO:0000256" key="5">
    <source>
        <dbReference type="ARBA" id="ARBA00023136"/>
    </source>
</evidence>
<feature type="transmembrane region" description="Helical" evidence="6">
    <location>
        <begin position="247"/>
        <end position="265"/>
    </location>
</feature>
<dbReference type="PANTHER" id="PTHR33406:SF11">
    <property type="entry name" value="MEMBRANE PROTEIN SCO6666-RELATED"/>
    <property type="match status" value="1"/>
</dbReference>
<accession>A0A1J5QH93</accession>
<feature type="transmembrane region" description="Helical" evidence="6">
    <location>
        <begin position="35"/>
        <end position="55"/>
    </location>
</feature>
<feature type="transmembrane region" description="Helical" evidence="6">
    <location>
        <begin position="717"/>
        <end position="742"/>
    </location>
</feature>
<comment type="caution">
    <text evidence="8">The sequence shown here is derived from an EMBL/GenBank/DDBJ whole genome shotgun (WGS) entry which is preliminary data.</text>
</comment>
<feature type="transmembrane region" description="Helical" evidence="6">
    <location>
        <begin position="221"/>
        <end position="240"/>
    </location>
</feature>
<name>A0A1J5QH93_9ZZZZ</name>
<evidence type="ECO:0000256" key="2">
    <source>
        <dbReference type="ARBA" id="ARBA00022475"/>
    </source>
</evidence>
<keyword evidence="2" id="KW-1003">Cell membrane</keyword>
<evidence type="ECO:0000256" key="6">
    <source>
        <dbReference type="SAM" id="Phobius"/>
    </source>
</evidence>